<gene>
    <name evidence="1" type="ORF">H9Y04_26635</name>
</gene>
<comment type="caution">
    <text evidence="1">The sequence shown here is derived from an EMBL/GenBank/DDBJ whole genome shotgun (WGS) entry which is preliminary data.</text>
</comment>
<protein>
    <recommendedName>
        <fullName evidence="3">Ankyrin</fullName>
    </recommendedName>
</protein>
<sequence length="213" mass="23479">MYEHHGAPTAPEPPTARYEAHVTVRCEDAEAVALFGKWAAREGLKTTHIVLARGRMRSQPMLTLRETGSFAAQLASARAVAGRLRAAGFDPVRIKVESTPWAPEVPARPTGREHFEHHVKLLLDEDFDRAALTAVAVAHGAHLSWNARRVRDGGRHERFVTQRCFGVPAAEAGRALERLLVDLAGYEVLGMEREFVLFDSDLSVDDGWIGEPA</sequence>
<keyword evidence="2" id="KW-1185">Reference proteome</keyword>
<evidence type="ECO:0000313" key="1">
    <source>
        <dbReference type="EMBL" id="MBC9716119.1"/>
    </source>
</evidence>
<dbReference type="Proteomes" id="UP000642284">
    <property type="component" value="Unassembled WGS sequence"/>
</dbReference>
<dbReference type="EMBL" id="JACTVJ010000013">
    <property type="protein sequence ID" value="MBC9716119.1"/>
    <property type="molecule type" value="Genomic_DNA"/>
</dbReference>
<reference evidence="1 2" key="1">
    <citation type="submission" date="2020-08" db="EMBL/GenBank/DDBJ databases">
        <title>Genemic of Streptomyces polyaspartic.</title>
        <authorList>
            <person name="Liu W."/>
        </authorList>
    </citation>
    <scope>NUCLEOTIDE SEQUENCE [LARGE SCALE GENOMIC DNA]</scope>
    <source>
        <strain evidence="1 2">TRM66268-LWL</strain>
    </source>
</reference>
<accession>A0ABR7SLC2</accession>
<evidence type="ECO:0000313" key="2">
    <source>
        <dbReference type="Proteomes" id="UP000642284"/>
    </source>
</evidence>
<proteinExistence type="predicted"/>
<evidence type="ECO:0008006" key="3">
    <source>
        <dbReference type="Google" id="ProtNLM"/>
    </source>
</evidence>
<name>A0ABR7SLC2_9ACTN</name>
<organism evidence="1 2">
    <name type="scientific">Streptomyces polyasparticus</name>
    <dbReference type="NCBI Taxonomy" id="2767826"/>
    <lineage>
        <taxon>Bacteria</taxon>
        <taxon>Bacillati</taxon>
        <taxon>Actinomycetota</taxon>
        <taxon>Actinomycetes</taxon>
        <taxon>Kitasatosporales</taxon>
        <taxon>Streptomycetaceae</taxon>
        <taxon>Streptomyces</taxon>
    </lineage>
</organism>
<dbReference type="RefSeq" id="WP_187816583.1">
    <property type="nucleotide sequence ID" value="NZ_JACTVJ010000013.1"/>
</dbReference>